<name>A0A2T3K9Z5_9GAMM</name>
<gene>
    <name evidence="1" type="ORF">C9J27_26015</name>
</gene>
<sequence length="113" mass="12604">MTWNVLNIDYINTPSEALNTEIQISTAVVNYFNGLPLGAFFKCPISVMHKDSLQIQVFFPPELVAIALLLGATPAQKPDFYALNRMTDIHISPIGLDTESSYFQSIFVNSNYS</sequence>
<evidence type="ECO:0000313" key="2">
    <source>
        <dbReference type="Proteomes" id="UP000241426"/>
    </source>
</evidence>
<comment type="caution">
    <text evidence="1">The sequence shown here is derived from an EMBL/GenBank/DDBJ whole genome shotgun (WGS) entry which is preliminary data.</text>
</comment>
<proteinExistence type="predicted"/>
<protein>
    <submittedName>
        <fullName evidence="1">Uncharacterized protein</fullName>
    </submittedName>
</protein>
<evidence type="ECO:0000313" key="1">
    <source>
        <dbReference type="EMBL" id="PSU87757.1"/>
    </source>
</evidence>
<organism evidence="1 2">
    <name type="scientific">Photobacterium kishitanii</name>
    <dbReference type="NCBI Taxonomy" id="318456"/>
    <lineage>
        <taxon>Bacteria</taxon>
        <taxon>Pseudomonadati</taxon>
        <taxon>Pseudomonadota</taxon>
        <taxon>Gammaproteobacteria</taxon>
        <taxon>Vibrionales</taxon>
        <taxon>Vibrionaceae</taxon>
        <taxon>Photobacterium</taxon>
    </lineage>
</organism>
<dbReference type="RefSeq" id="WP_058119325.1">
    <property type="nucleotide sequence ID" value="NZ_LNTE01000002.1"/>
</dbReference>
<reference evidence="1 2" key="1">
    <citation type="submission" date="2018-01" db="EMBL/GenBank/DDBJ databases">
        <title>Whole genome sequencing of Histamine producing bacteria.</title>
        <authorList>
            <person name="Butler K."/>
        </authorList>
    </citation>
    <scope>NUCLEOTIDE SEQUENCE [LARGE SCALE GENOMIC DNA]</scope>
    <source>
        <strain evidence="1 2">FS-7.2</strain>
    </source>
</reference>
<accession>A0A2T3K9Z5</accession>
<dbReference type="EMBL" id="PYNF01000063">
    <property type="protein sequence ID" value="PSU87757.1"/>
    <property type="molecule type" value="Genomic_DNA"/>
</dbReference>
<dbReference type="AlphaFoldDB" id="A0A2T3K9Z5"/>
<dbReference type="Proteomes" id="UP000241426">
    <property type="component" value="Unassembled WGS sequence"/>
</dbReference>